<evidence type="ECO:0000313" key="2">
    <source>
        <dbReference type="EMBL" id="KLU27184.1"/>
    </source>
</evidence>
<dbReference type="Proteomes" id="UP000035963">
    <property type="component" value="Unassembled WGS sequence"/>
</dbReference>
<dbReference type="PATRIC" id="fig|908627.4.peg.1263"/>
<proteinExistence type="predicted"/>
<accession>A0A0J1D385</accession>
<dbReference type="AlphaFoldDB" id="A0A0J1D385"/>
<keyword evidence="3" id="KW-1185">Reference proteome</keyword>
<dbReference type="EMBL" id="AEJF01000051">
    <property type="protein sequence ID" value="KLU27184.1"/>
    <property type="molecule type" value="Genomic_DNA"/>
</dbReference>
<evidence type="ECO:0000256" key="1">
    <source>
        <dbReference type="SAM" id="MobiDB-lite"/>
    </source>
</evidence>
<name>A0A0J1D385_9BURK</name>
<feature type="region of interest" description="Disordered" evidence="1">
    <location>
        <begin position="82"/>
        <end position="143"/>
    </location>
</feature>
<evidence type="ECO:0000313" key="3">
    <source>
        <dbReference type="Proteomes" id="UP000035963"/>
    </source>
</evidence>
<dbReference type="RefSeq" id="WP_047845635.1">
    <property type="nucleotide sequence ID" value="NZ_AEJF01000051.1"/>
</dbReference>
<comment type="caution">
    <text evidence="2">The sequence shown here is derived from an EMBL/GenBank/DDBJ whole genome shotgun (WGS) entry which is preliminary data.</text>
</comment>
<protein>
    <submittedName>
        <fullName evidence="2">Uncharacterized protein</fullName>
    </submittedName>
</protein>
<reference evidence="2 3" key="1">
    <citation type="journal article" date="2015" name="Genome Announc.">
        <title>Draft Genome Sequence of Burkholderia sp. Strain PML1(12), an Ectomycorrhizosphere-Inhabiting Bacterium with Effective Mineral-Weathering Ability.</title>
        <authorList>
            <person name="Uroz S."/>
            <person name="Oger P."/>
        </authorList>
    </citation>
    <scope>NUCLEOTIDE SEQUENCE [LARGE SCALE GENOMIC DNA]</scope>
    <source>
        <strain evidence="3">PML1(12)</strain>
    </source>
</reference>
<sequence>MPGAKGYTRAQWDEFVHALDALPEKPRNEQRVTVSDAMKEIRAHITATQAKGYTLEEIVQEAGRKGLDVSIGAVKYALYRPEPSDAVSRTANPKAPREADPSSRPKQAVKQKGKRVDNAHVVARQQRGRGVNQPGSMEIQDAFSFEIRPDIENL</sequence>
<dbReference type="OrthoDB" id="9107797at2"/>
<organism evidence="2 3">
    <name type="scientific">Caballeronia mineralivorans PML1(12)</name>
    <dbReference type="NCBI Taxonomy" id="908627"/>
    <lineage>
        <taxon>Bacteria</taxon>
        <taxon>Pseudomonadati</taxon>
        <taxon>Pseudomonadota</taxon>
        <taxon>Betaproteobacteria</taxon>
        <taxon>Burkholderiales</taxon>
        <taxon>Burkholderiaceae</taxon>
        <taxon>Caballeronia</taxon>
    </lineage>
</organism>
<gene>
    <name evidence="2" type="ORF">EOS_05715</name>
</gene>